<dbReference type="AlphaFoldDB" id="A0A9P5XVG3"/>
<gene>
    <name evidence="1" type="ORF">BDZ94DRAFT_355658</name>
</gene>
<dbReference type="OrthoDB" id="3131171at2759"/>
<proteinExistence type="predicted"/>
<organism evidence="1 2">
    <name type="scientific">Collybia nuda</name>
    <dbReference type="NCBI Taxonomy" id="64659"/>
    <lineage>
        <taxon>Eukaryota</taxon>
        <taxon>Fungi</taxon>
        <taxon>Dikarya</taxon>
        <taxon>Basidiomycota</taxon>
        <taxon>Agaricomycotina</taxon>
        <taxon>Agaricomycetes</taxon>
        <taxon>Agaricomycetidae</taxon>
        <taxon>Agaricales</taxon>
        <taxon>Tricholomatineae</taxon>
        <taxon>Clitocybaceae</taxon>
        <taxon>Collybia</taxon>
    </lineage>
</organism>
<evidence type="ECO:0000313" key="2">
    <source>
        <dbReference type="Proteomes" id="UP000807353"/>
    </source>
</evidence>
<sequence>MDIILSIGGLTSQEVSSMGLGGSLQQLVTGDPWQDGQGTFRVNTLESILDRCACRDQVEHGVQFLGMLNYINLATKMKRLVTQLIICGDFIFTFVISICKGECCMRGLLGEGDMHVRSDHAGKGAPRTKRT</sequence>
<reference evidence="1" key="1">
    <citation type="submission" date="2020-11" db="EMBL/GenBank/DDBJ databases">
        <authorList>
            <consortium name="DOE Joint Genome Institute"/>
            <person name="Ahrendt S."/>
            <person name="Riley R."/>
            <person name="Andreopoulos W."/>
            <person name="Labutti K."/>
            <person name="Pangilinan J."/>
            <person name="Ruiz-Duenas F.J."/>
            <person name="Barrasa J.M."/>
            <person name="Sanchez-Garcia M."/>
            <person name="Camarero S."/>
            <person name="Miyauchi S."/>
            <person name="Serrano A."/>
            <person name="Linde D."/>
            <person name="Babiker R."/>
            <person name="Drula E."/>
            <person name="Ayuso-Fernandez I."/>
            <person name="Pacheco R."/>
            <person name="Padilla G."/>
            <person name="Ferreira P."/>
            <person name="Barriuso J."/>
            <person name="Kellner H."/>
            <person name="Castanera R."/>
            <person name="Alfaro M."/>
            <person name="Ramirez L."/>
            <person name="Pisabarro A.G."/>
            <person name="Kuo A."/>
            <person name="Tritt A."/>
            <person name="Lipzen A."/>
            <person name="He G."/>
            <person name="Yan M."/>
            <person name="Ng V."/>
            <person name="Cullen D."/>
            <person name="Martin F."/>
            <person name="Rosso M.-N."/>
            <person name="Henrissat B."/>
            <person name="Hibbett D."/>
            <person name="Martinez A.T."/>
            <person name="Grigoriev I.V."/>
        </authorList>
    </citation>
    <scope>NUCLEOTIDE SEQUENCE</scope>
    <source>
        <strain evidence="1">CBS 247.69</strain>
    </source>
</reference>
<keyword evidence="2" id="KW-1185">Reference proteome</keyword>
<evidence type="ECO:0000313" key="1">
    <source>
        <dbReference type="EMBL" id="KAF9456461.1"/>
    </source>
</evidence>
<dbReference type="Proteomes" id="UP000807353">
    <property type="component" value="Unassembled WGS sequence"/>
</dbReference>
<protein>
    <submittedName>
        <fullName evidence="1">Uncharacterized protein</fullName>
    </submittedName>
</protein>
<dbReference type="EMBL" id="MU150424">
    <property type="protein sequence ID" value="KAF9456461.1"/>
    <property type="molecule type" value="Genomic_DNA"/>
</dbReference>
<comment type="caution">
    <text evidence="1">The sequence shown here is derived from an EMBL/GenBank/DDBJ whole genome shotgun (WGS) entry which is preliminary data.</text>
</comment>
<name>A0A9P5XVG3_9AGAR</name>
<accession>A0A9P5XVG3</accession>